<evidence type="ECO:0000256" key="3">
    <source>
        <dbReference type="SAM" id="SignalP"/>
    </source>
</evidence>
<dbReference type="RefSeq" id="XP_062730550.1">
    <property type="nucleotide sequence ID" value="XM_062879312.1"/>
</dbReference>
<evidence type="ECO:0000256" key="2">
    <source>
        <dbReference type="ARBA" id="ARBA00022801"/>
    </source>
</evidence>
<dbReference type="InterPro" id="IPR013595">
    <property type="entry name" value="Pept_S33_TAP-like_C"/>
</dbReference>
<comment type="caution">
    <text evidence="5">The sequence shown here is derived from an EMBL/GenBank/DDBJ whole genome shotgun (WGS) entry which is preliminary data.</text>
</comment>
<organism evidence="5 6">
    <name type="scientific">Podospora bellae-mahoneyi</name>
    <dbReference type="NCBI Taxonomy" id="2093777"/>
    <lineage>
        <taxon>Eukaryota</taxon>
        <taxon>Fungi</taxon>
        <taxon>Dikarya</taxon>
        <taxon>Ascomycota</taxon>
        <taxon>Pezizomycotina</taxon>
        <taxon>Sordariomycetes</taxon>
        <taxon>Sordariomycetidae</taxon>
        <taxon>Sordariales</taxon>
        <taxon>Podosporaceae</taxon>
        <taxon>Podospora</taxon>
    </lineage>
</organism>
<dbReference type="Proteomes" id="UP001322138">
    <property type="component" value="Unassembled WGS sequence"/>
</dbReference>
<reference evidence="5 6" key="1">
    <citation type="journal article" date="2023" name="bioRxiv">
        <title>High-quality genome assemblies of four members of thePodospora anserinaspecies complex.</title>
        <authorList>
            <person name="Ament-Velasquez S.L."/>
            <person name="Vogan A.A."/>
            <person name="Wallerman O."/>
            <person name="Hartmann F."/>
            <person name="Gautier V."/>
            <person name="Silar P."/>
            <person name="Giraud T."/>
            <person name="Johannesson H."/>
        </authorList>
    </citation>
    <scope>NUCLEOTIDE SEQUENCE [LARGE SCALE GENOMIC DNA]</scope>
    <source>
        <strain evidence="5 6">CBS 112042</strain>
    </source>
</reference>
<comment type="similarity">
    <text evidence="1">Belongs to the peptidase S33 family.</text>
</comment>
<feature type="signal peptide" evidence="3">
    <location>
        <begin position="1"/>
        <end position="17"/>
    </location>
</feature>
<evidence type="ECO:0000256" key="1">
    <source>
        <dbReference type="ARBA" id="ARBA00010088"/>
    </source>
</evidence>
<dbReference type="InterPro" id="IPR029058">
    <property type="entry name" value="AB_hydrolase_fold"/>
</dbReference>
<dbReference type="PANTHER" id="PTHR43248:SF25">
    <property type="entry name" value="AB HYDROLASE-1 DOMAIN-CONTAINING PROTEIN-RELATED"/>
    <property type="match status" value="1"/>
</dbReference>
<name>A0ABR0FER4_9PEZI</name>
<accession>A0ABR0FER4</accession>
<feature type="chain" id="PRO_5045873151" description="Peptidase S33 tripeptidyl aminopeptidase-like C-terminal domain-containing protein" evidence="3">
    <location>
        <begin position="18"/>
        <end position="557"/>
    </location>
</feature>
<evidence type="ECO:0000313" key="5">
    <source>
        <dbReference type="EMBL" id="KAK4641574.1"/>
    </source>
</evidence>
<dbReference type="InterPro" id="IPR051601">
    <property type="entry name" value="Serine_prot/Carboxylest_S33"/>
</dbReference>
<dbReference type="GeneID" id="87898794"/>
<dbReference type="Gene3D" id="3.40.50.1820">
    <property type="entry name" value="alpha/beta hydrolase"/>
    <property type="match status" value="1"/>
</dbReference>
<evidence type="ECO:0000313" key="6">
    <source>
        <dbReference type="Proteomes" id="UP001322138"/>
    </source>
</evidence>
<proteinExistence type="inferred from homology"/>
<protein>
    <recommendedName>
        <fullName evidence="4">Peptidase S33 tripeptidyl aminopeptidase-like C-terminal domain-containing protein</fullName>
    </recommendedName>
</protein>
<gene>
    <name evidence="5" type="ORF">QC761_500620</name>
</gene>
<feature type="domain" description="Peptidase S33 tripeptidyl aminopeptidase-like C-terminal" evidence="4">
    <location>
        <begin position="448"/>
        <end position="525"/>
    </location>
</feature>
<keyword evidence="3" id="KW-0732">Signal</keyword>
<dbReference type="SUPFAM" id="SSF53474">
    <property type="entry name" value="alpha/beta-Hydrolases"/>
    <property type="match status" value="1"/>
</dbReference>
<dbReference type="EMBL" id="JAFFGZ010000007">
    <property type="protein sequence ID" value="KAK4641574.1"/>
    <property type="molecule type" value="Genomic_DNA"/>
</dbReference>
<dbReference type="Pfam" id="PF08386">
    <property type="entry name" value="Abhydrolase_4"/>
    <property type="match status" value="1"/>
</dbReference>
<keyword evidence="6" id="KW-1185">Reference proteome</keyword>
<keyword evidence="2" id="KW-0378">Hydrolase</keyword>
<sequence length="557" mass="60983">MRALALLISCLAAVGFAHNSTFDEHTEGQKYHGESLAWTPCPISPTLDGDHQLECSNLLVPMDQFNASNNGFNNEKHFNISLIRLRGKNATANGNINILLNPGGPGGSGMSLMYRWGVDISQVVGENFNLLSFDPRGVNASTPYVKCYPTPGNKTQASRNSWTGTDPYNLAESSGNWWASSIIYSQACKQTMGEHGEYINTPQTAADMNSILDAVGQEDLYYWGFSYGTILGQTYATMYPERARRVIIDGVANEFDWFTNWSDRESNDDTDKVFEGFVDECIKAGNQTCPLAQLAETKEELTEKLISTIWALREEPAPIYVNNTVSGLVGFSDVWNNAVFNALYSPLRWAPLAAALTPLVQTGNATAFFLHYMLPSTAESYNDYDEGDANDYIRYNDGVSGAALSPATPEELIPAILEASNNTIFGSQEWPGYFNRRSWAVRKTIDFVPERGVKTAHPLLILSTTYDPVCPLISARSANDAFVGSRLVEVRGYGHCSLAVPSNCVNDIVRQYFVEGVLPESNVVCGPNLPLPYFPAENSTTGATSPVHTTGQAYGCG</sequence>
<dbReference type="PANTHER" id="PTHR43248">
    <property type="entry name" value="2-SUCCINYL-6-HYDROXY-2,4-CYCLOHEXADIENE-1-CARBOXYLATE SYNTHASE"/>
    <property type="match status" value="1"/>
</dbReference>
<evidence type="ECO:0000259" key="4">
    <source>
        <dbReference type="Pfam" id="PF08386"/>
    </source>
</evidence>